<accession>A0A163I5H9</accession>
<comment type="caution">
    <text evidence="1">The sequence shown here is derived from an EMBL/GenBank/DDBJ whole genome shotgun (WGS) entry which is preliminary data.</text>
</comment>
<evidence type="ECO:0000313" key="2">
    <source>
        <dbReference type="Proteomes" id="UP000076837"/>
    </source>
</evidence>
<dbReference type="AlphaFoldDB" id="A0A163I5H9"/>
<keyword evidence="2" id="KW-1185">Reference proteome</keyword>
<proteinExistence type="predicted"/>
<reference evidence="1 2" key="1">
    <citation type="journal article" date="2016" name="Sci. Rep.">
        <title>Draft genome sequencing and secretome analysis of fungal phytopathogen Ascochyta rabiei provides insight into the necrotrophic effector repertoire.</title>
        <authorList>
            <person name="Verma S."/>
            <person name="Gazara R.K."/>
            <person name="Nizam S."/>
            <person name="Parween S."/>
            <person name="Chattopadhyay D."/>
            <person name="Verma P.K."/>
        </authorList>
    </citation>
    <scope>NUCLEOTIDE SEQUENCE [LARGE SCALE GENOMIC DNA]</scope>
    <source>
        <strain evidence="1 2">ArDII</strain>
    </source>
</reference>
<sequence>MKFLTILTTMFAALATASPTFTTTTAASEASIAAEGVAPIDVPICAFDPVKGEYVCPDSTTNMSIESAGNETSTTSKDSTSAAAAAAVEAADWDDCMKVSLSDCILSQV</sequence>
<organism evidence="1 2">
    <name type="scientific">Didymella rabiei</name>
    <name type="common">Chickpea ascochyta blight fungus</name>
    <name type="synonym">Mycosphaerella rabiei</name>
    <dbReference type="NCBI Taxonomy" id="5454"/>
    <lineage>
        <taxon>Eukaryota</taxon>
        <taxon>Fungi</taxon>
        <taxon>Dikarya</taxon>
        <taxon>Ascomycota</taxon>
        <taxon>Pezizomycotina</taxon>
        <taxon>Dothideomycetes</taxon>
        <taxon>Pleosporomycetidae</taxon>
        <taxon>Pleosporales</taxon>
        <taxon>Pleosporineae</taxon>
        <taxon>Didymellaceae</taxon>
        <taxon>Ascochyta</taxon>
    </lineage>
</organism>
<dbReference type="Proteomes" id="UP000076837">
    <property type="component" value="Unassembled WGS sequence"/>
</dbReference>
<name>A0A163I5H9_DIDRA</name>
<dbReference type="EMBL" id="JYNV01000124">
    <property type="protein sequence ID" value="KZM25618.1"/>
    <property type="molecule type" value="Genomic_DNA"/>
</dbReference>
<evidence type="ECO:0000313" key="1">
    <source>
        <dbReference type="EMBL" id="KZM25618.1"/>
    </source>
</evidence>
<protein>
    <submittedName>
        <fullName evidence="1">Uncharacterized protein</fullName>
    </submittedName>
</protein>
<gene>
    <name evidence="1" type="ORF">ST47_g3278</name>
</gene>
<dbReference type="OrthoDB" id="3787697at2759"/>